<name>A0A1M7TQT9_9BRAD</name>
<sequence>MEWSTKAIEADRPFGSWAEDLADAFVQLEPRKITEQPFQGTISRTDVAAIKISRVEATKHVVLRLRSHIARSIGDVYFVNLQLDGVGRYTQRGHEQICGPGDLAVVDTTEPFEIENCRNFSLFCFAVPRQLLPGTLAERPRLRLSATEAGRALSRTLAGHADLCLRSVPNSGISAFGAQHVVDLISHAPGILEEQPPERAGRSVLLSMMLDYIDRHVDDPDLGADMLALKFHCSQRYVHKLFSTTGRSLGEHINGQRILLCTRNLLDHARQRATVAEIAFEAGFRDISHFNRLFKRSTGLAPREFRRAMSRGTTDGTR</sequence>
<dbReference type="GO" id="GO:0003700">
    <property type="term" value="F:DNA-binding transcription factor activity"/>
    <property type="evidence" value="ECO:0007669"/>
    <property type="project" value="InterPro"/>
</dbReference>
<dbReference type="InterPro" id="IPR037923">
    <property type="entry name" value="HTH-like"/>
</dbReference>
<dbReference type="GO" id="GO:0043565">
    <property type="term" value="F:sequence-specific DNA binding"/>
    <property type="evidence" value="ECO:0007669"/>
    <property type="project" value="InterPro"/>
</dbReference>
<proteinExistence type="predicted"/>
<dbReference type="PANTHER" id="PTHR46796:SF6">
    <property type="entry name" value="ARAC SUBFAMILY"/>
    <property type="match status" value="1"/>
</dbReference>
<dbReference type="Gene3D" id="1.10.10.60">
    <property type="entry name" value="Homeodomain-like"/>
    <property type="match status" value="1"/>
</dbReference>
<evidence type="ECO:0000256" key="1">
    <source>
        <dbReference type="ARBA" id="ARBA00023015"/>
    </source>
</evidence>
<evidence type="ECO:0000259" key="4">
    <source>
        <dbReference type="PROSITE" id="PS01124"/>
    </source>
</evidence>
<dbReference type="SMART" id="SM00342">
    <property type="entry name" value="HTH_ARAC"/>
    <property type="match status" value="1"/>
</dbReference>
<dbReference type="PANTHER" id="PTHR46796">
    <property type="entry name" value="HTH-TYPE TRANSCRIPTIONAL ACTIVATOR RHAS-RELATED"/>
    <property type="match status" value="1"/>
</dbReference>
<evidence type="ECO:0000256" key="2">
    <source>
        <dbReference type="ARBA" id="ARBA00023125"/>
    </source>
</evidence>
<accession>A0A1M7TQT9</accession>
<dbReference type="PRINTS" id="PR00032">
    <property type="entry name" value="HTHARAC"/>
</dbReference>
<evidence type="ECO:0000256" key="3">
    <source>
        <dbReference type="ARBA" id="ARBA00023163"/>
    </source>
</evidence>
<dbReference type="InterPro" id="IPR018060">
    <property type="entry name" value="HTH_AraC"/>
</dbReference>
<dbReference type="Proteomes" id="UP000184096">
    <property type="component" value="Chromosome I"/>
</dbReference>
<evidence type="ECO:0000313" key="5">
    <source>
        <dbReference type="EMBL" id="SHN73092.1"/>
    </source>
</evidence>
<evidence type="ECO:0000313" key="6">
    <source>
        <dbReference type="Proteomes" id="UP000184096"/>
    </source>
</evidence>
<dbReference type="Pfam" id="PF12833">
    <property type="entry name" value="HTH_18"/>
    <property type="match status" value="1"/>
</dbReference>
<keyword evidence="6" id="KW-1185">Reference proteome</keyword>
<organism evidence="5 6">
    <name type="scientific">Bradyrhizobium erythrophlei</name>
    <dbReference type="NCBI Taxonomy" id="1437360"/>
    <lineage>
        <taxon>Bacteria</taxon>
        <taxon>Pseudomonadati</taxon>
        <taxon>Pseudomonadota</taxon>
        <taxon>Alphaproteobacteria</taxon>
        <taxon>Hyphomicrobiales</taxon>
        <taxon>Nitrobacteraceae</taxon>
        <taxon>Bradyrhizobium</taxon>
    </lineage>
</organism>
<protein>
    <submittedName>
        <fullName evidence="5">Transcriptional regulator, AraC family</fullName>
    </submittedName>
</protein>
<reference evidence="6" key="1">
    <citation type="submission" date="2016-11" db="EMBL/GenBank/DDBJ databases">
        <authorList>
            <person name="Varghese N."/>
            <person name="Submissions S."/>
        </authorList>
    </citation>
    <scope>NUCLEOTIDE SEQUENCE [LARGE SCALE GENOMIC DNA]</scope>
    <source>
        <strain evidence="6">GAS401</strain>
    </source>
</reference>
<dbReference type="InterPro" id="IPR020449">
    <property type="entry name" value="Tscrpt_reg_AraC-type_HTH"/>
</dbReference>
<dbReference type="InterPro" id="IPR009057">
    <property type="entry name" value="Homeodomain-like_sf"/>
</dbReference>
<keyword evidence="3" id="KW-0804">Transcription</keyword>
<dbReference type="SUPFAM" id="SSF46689">
    <property type="entry name" value="Homeodomain-like"/>
    <property type="match status" value="1"/>
</dbReference>
<dbReference type="PROSITE" id="PS01124">
    <property type="entry name" value="HTH_ARAC_FAMILY_2"/>
    <property type="match status" value="1"/>
</dbReference>
<keyword evidence="1" id="KW-0805">Transcription regulation</keyword>
<dbReference type="EMBL" id="LT670849">
    <property type="protein sequence ID" value="SHN73092.1"/>
    <property type="molecule type" value="Genomic_DNA"/>
</dbReference>
<keyword evidence="2" id="KW-0238">DNA-binding</keyword>
<feature type="domain" description="HTH araC/xylS-type" evidence="4">
    <location>
        <begin position="207"/>
        <end position="308"/>
    </location>
</feature>
<dbReference type="AlphaFoldDB" id="A0A1M7TQT9"/>
<gene>
    <name evidence="5" type="ORF">SAMN05444170_2397</name>
</gene>
<dbReference type="OrthoDB" id="252470at2"/>
<dbReference type="InterPro" id="IPR035418">
    <property type="entry name" value="AraC-bd_2"/>
</dbReference>
<dbReference type="Pfam" id="PF14525">
    <property type="entry name" value="AraC_binding_2"/>
    <property type="match status" value="1"/>
</dbReference>
<dbReference type="InterPro" id="IPR050204">
    <property type="entry name" value="AraC_XylS_family_regulators"/>
</dbReference>
<dbReference type="RefSeq" id="WP_072818061.1">
    <property type="nucleotide sequence ID" value="NZ_LT670849.1"/>
</dbReference>
<dbReference type="SUPFAM" id="SSF51215">
    <property type="entry name" value="Regulatory protein AraC"/>
    <property type="match status" value="1"/>
</dbReference>